<evidence type="ECO:0000313" key="2">
    <source>
        <dbReference type="Proteomes" id="UP000523000"/>
    </source>
</evidence>
<dbReference type="Proteomes" id="UP000523000">
    <property type="component" value="Unassembled WGS sequence"/>
</dbReference>
<dbReference type="RefSeq" id="WP_183509411.1">
    <property type="nucleotide sequence ID" value="NZ_BAABGK010000024.1"/>
</dbReference>
<gene>
    <name evidence="1" type="ORF">E9229_000240</name>
</gene>
<protein>
    <recommendedName>
        <fullName evidence="3">DUF2797 domain-containing protein</fullName>
    </recommendedName>
</protein>
<proteinExistence type="predicted"/>
<keyword evidence="2" id="KW-1185">Reference proteome</keyword>
<evidence type="ECO:0000313" key="1">
    <source>
        <dbReference type="EMBL" id="MBB2994049.1"/>
    </source>
</evidence>
<reference evidence="1 2" key="1">
    <citation type="submission" date="2020-08" db="EMBL/GenBank/DDBJ databases">
        <title>Sequencing the genomes of 1000 actinobacteria strains.</title>
        <authorList>
            <person name="Klenk H.-P."/>
        </authorList>
    </citation>
    <scope>NUCLEOTIDE SEQUENCE [LARGE SCALE GENOMIC DNA]</scope>
    <source>
        <strain evidence="1 2">DSM 22826</strain>
    </source>
</reference>
<accession>A0A839QD36</accession>
<sequence length="315" mass="33748">MTGALNCHGISWPASDGTAALALRTAAGDDRRIALEPGTRLGFRVLPGRWCLGHVLVHGVGERTSVPCPEANQVAYGTQCALCLSKDQSRAMHDFHRSGIASPGLRAYLAQPHWLYVATFAHGVSKVGTAAQGSKWRRLAEQGAVAAQYVALAPDGAIVRRLEDRVSERFGMVQGVRAKAKTAGLLGYLPQGSGADSNHPARLNQIAVQLVAALLDQLYRAGELDFRPVAESWVHPALADPILELLGSGEMQPYPWEADHGRHGFTVCAVLGQGLLVRLDGSDLPFLLDAAALKGRRVEPGDFSTRIPVLQESLF</sequence>
<name>A0A839QD36_9MICC</name>
<dbReference type="AlphaFoldDB" id="A0A839QD36"/>
<dbReference type="EMBL" id="JACHVS010000001">
    <property type="protein sequence ID" value="MBB2994049.1"/>
    <property type="molecule type" value="Genomic_DNA"/>
</dbReference>
<comment type="caution">
    <text evidence="1">The sequence shown here is derived from an EMBL/GenBank/DDBJ whole genome shotgun (WGS) entry which is preliminary data.</text>
</comment>
<organism evidence="1 2">
    <name type="scientific">Paeniglutamicibacter cryotolerans</name>
    <dbReference type="NCBI Taxonomy" id="670079"/>
    <lineage>
        <taxon>Bacteria</taxon>
        <taxon>Bacillati</taxon>
        <taxon>Actinomycetota</taxon>
        <taxon>Actinomycetes</taxon>
        <taxon>Micrococcales</taxon>
        <taxon>Micrococcaceae</taxon>
        <taxon>Paeniglutamicibacter</taxon>
    </lineage>
</organism>
<evidence type="ECO:0008006" key="3">
    <source>
        <dbReference type="Google" id="ProtNLM"/>
    </source>
</evidence>